<dbReference type="NCBIfam" id="NF007112">
    <property type="entry name" value="PRK09561.1"/>
    <property type="match status" value="1"/>
</dbReference>
<keyword evidence="7" id="KW-0050">Antiport</keyword>
<keyword evidence="4 7" id="KW-0812">Transmembrane</keyword>
<feature type="transmembrane region" description="Helical" evidence="7">
    <location>
        <begin position="283"/>
        <end position="308"/>
    </location>
</feature>
<name>A0A0N1EAZ9_9HELI</name>
<dbReference type="InterPro" id="IPR004670">
    <property type="entry name" value="NhaA"/>
</dbReference>
<feature type="transmembrane region" description="Helical" evidence="7">
    <location>
        <begin position="328"/>
        <end position="350"/>
    </location>
</feature>
<evidence type="ECO:0000256" key="6">
    <source>
        <dbReference type="ARBA" id="ARBA00023136"/>
    </source>
</evidence>
<comment type="subcellular location">
    <subcellularLocation>
        <location evidence="1">Cell inner membrane</location>
        <topology evidence="1">Multi-pass membrane protein</topology>
    </subcellularLocation>
    <subcellularLocation>
        <location evidence="7">Cell membrane</location>
        <topology evidence="7">Multi-pass membrane protein</topology>
    </subcellularLocation>
</comment>
<dbReference type="PATRIC" id="fig|35818.11.peg.1693"/>
<comment type="similarity">
    <text evidence="7">Belongs to the NhaA Na(+)/H(+) (TC 2.A.33) antiporter family.</text>
</comment>
<organism evidence="8 9">
    <name type="scientific">Helicobacter pullorum</name>
    <dbReference type="NCBI Taxonomy" id="35818"/>
    <lineage>
        <taxon>Bacteria</taxon>
        <taxon>Pseudomonadati</taxon>
        <taxon>Campylobacterota</taxon>
        <taxon>Epsilonproteobacteria</taxon>
        <taxon>Campylobacterales</taxon>
        <taxon>Helicobacteraceae</taxon>
        <taxon>Helicobacter</taxon>
    </lineage>
</organism>
<feature type="transmembrane region" description="Helical" evidence="7">
    <location>
        <begin position="98"/>
        <end position="117"/>
    </location>
</feature>
<feature type="transmembrane region" description="Helical" evidence="7">
    <location>
        <begin position="257"/>
        <end position="276"/>
    </location>
</feature>
<keyword evidence="2 7" id="KW-1003">Cell membrane</keyword>
<dbReference type="NCBIfam" id="NF007111">
    <property type="entry name" value="PRK09560.1"/>
    <property type="match status" value="1"/>
</dbReference>
<feature type="transmembrane region" description="Helical" evidence="7">
    <location>
        <begin position="362"/>
        <end position="383"/>
    </location>
</feature>
<evidence type="ECO:0000256" key="2">
    <source>
        <dbReference type="ARBA" id="ARBA00022475"/>
    </source>
</evidence>
<proteinExistence type="inferred from homology"/>
<evidence type="ECO:0000256" key="5">
    <source>
        <dbReference type="ARBA" id="ARBA00022989"/>
    </source>
</evidence>
<comment type="caution">
    <text evidence="8">The sequence shown here is derived from an EMBL/GenBank/DDBJ whole genome shotgun (WGS) entry which is preliminary data.</text>
</comment>
<keyword evidence="7" id="KW-0739">Sodium transport</keyword>
<dbReference type="InterPro" id="IPR023171">
    <property type="entry name" value="Na/H_antiporter_dom_sf"/>
</dbReference>
<dbReference type="NCBIfam" id="TIGR00773">
    <property type="entry name" value="NhaA"/>
    <property type="match status" value="1"/>
</dbReference>
<feature type="transmembrane region" description="Helical" evidence="7">
    <location>
        <begin position="181"/>
        <end position="200"/>
    </location>
</feature>
<dbReference type="HAMAP" id="MF_01844">
    <property type="entry name" value="NhaA"/>
    <property type="match status" value="1"/>
</dbReference>
<keyword evidence="7" id="KW-0915">Sodium</keyword>
<evidence type="ECO:0000256" key="4">
    <source>
        <dbReference type="ARBA" id="ARBA00022692"/>
    </source>
</evidence>
<sequence>MLLKLKNFIHTEAFGGILLIICTALALFVQNGPYAIHYRDFLNLNMGFNIGNFELSKPFLLWVNDGLISIFFFAIGLELKKEFVYGDFKNPKNITLPFVAALGGIIIPAAIFSLINFGDSYTLKGWAIPTATDTAFALAILMMCGKHIPSSLKIFLLSLAIFDDVGAILIIALFYTNELSLAALIVSSIAIFMMLLLNVFNITRKSFYFICAVILWISVLKSGVHATLAGIISAFFIPMQTKNGEPFLKEIDESLKFWLTFVILPLFAFANAGVNLSKITPELLFSGVSIGIFLGLFVGKQIGVFLFAYLAIKAKLASLPQGATFRQLYGVCILTGIGFTMSLFIDGLAYEVSDIFSYADNLSILIASLCSGIFGFIFLRFFAKTKPIPNPQS</sequence>
<dbReference type="AlphaFoldDB" id="A0A0N1EAZ9"/>
<dbReference type="GO" id="GO:0006885">
    <property type="term" value="P:regulation of pH"/>
    <property type="evidence" value="ECO:0007669"/>
    <property type="project" value="UniProtKB-UniRule"/>
</dbReference>
<comment type="function">
    <text evidence="7">Na(+)/H(+) antiporter that extrudes sodium in exchange for external protons.</text>
</comment>
<protein>
    <recommendedName>
        <fullName evidence="7">Na(+)/H(+) antiporter NhaA</fullName>
    </recommendedName>
    <alternativeName>
        <fullName evidence="7">Sodium/proton antiporter NhaA</fullName>
    </alternativeName>
</protein>
<keyword evidence="7" id="KW-0406">Ion transport</keyword>
<keyword evidence="3" id="KW-0997">Cell inner membrane</keyword>
<keyword evidence="5 7" id="KW-1133">Transmembrane helix</keyword>
<feature type="transmembrane region" description="Helical" evidence="7">
    <location>
        <begin position="154"/>
        <end position="175"/>
    </location>
</feature>
<evidence type="ECO:0000313" key="8">
    <source>
        <dbReference type="EMBL" id="KPH55486.1"/>
    </source>
</evidence>
<feature type="transmembrane region" description="Helical" evidence="7">
    <location>
        <begin position="12"/>
        <end position="36"/>
    </location>
</feature>
<evidence type="ECO:0000313" key="9">
    <source>
        <dbReference type="Proteomes" id="UP000037997"/>
    </source>
</evidence>
<dbReference type="Proteomes" id="UP000037997">
    <property type="component" value="Unassembled WGS sequence"/>
</dbReference>
<dbReference type="Pfam" id="PF06965">
    <property type="entry name" value="Na_H_antiport_1"/>
    <property type="match status" value="1"/>
</dbReference>
<comment type="catalytic activity">
    <reaction evidence="7">
        <text>Na(+)(in) + 2 H(+)(out) = Na(+)(out) + 2 H(+)(in)</text>
        <dbReference type="Rhea" id="RHEA:29251"/>
        <dbReference type="ChEBI" id="CHEBI:15378"/>
        <dbReference type="ChEBI" id="CHEBI:29101"/>
    </reaction>
</comment>
<dbReference type="PANTHER" id="PTHR30341:SF0">
    <property type="entry name" value="NA(+)_H(+) ANTIPORTER NHAA"/>
    <property type="match status" value="1"/>
</dbReference>
<keyword evidence="7" id="KW-0813">Transport</keyword>
<dbReference type="EMBL" id="JNOC01000043">
    <property type="protein sequence ID" value="KPH55486.1"/>
    <property type="molecule type" value="Genomic_DNA"/>
</dbReference>
<evidence type="ECO:0000256" key="1">
    <source>
        <dbReference type="ARBA" id="ARBA00004429"/>
    </source>
</evidence>
<accession>A0A0N1EAZ9</accession>
<gene>
    <name evidence="7 8" type="primary">nhaA</name>
    <name evidence="8" type="ORF">HPU229334_08565</name>
</gene>
<evidence type="ECO:0000256" key="7">
    <source>
        <dbReference type="HAMAP-Rule" id="MF_01844"/>
    </source>
</evidence>
<feature type="transmembrane region" description="Helical" evidence="7">
    <location>
        <begin position="207"/>
        <end position="237"/>
    </location>
</feature>
<dbReference type="Gene3D" id="1.20.1530.10">
    <property type="entry name" value="Na+/H+ antiporter like domain"/>
    <property type="match status" value="1"/>
</dbReference>
<dbReference type="RefSeq" id="WP_054198236.1">
    <property type="nucleotide sequence ID" value="NZ_CAKMIM010000024.1"/>
</dbReference>
<feature type="transmembrane region" description="Helical" evidence="7">
    <location>
        <begin position="59"/>
        <end position="77"/>
    </location>
</feature>
<reference evidence="8 9" key="1">
    <citation type="submission" date="2014-06" db="EMBL/GenBank/DDBJ databases">
        <title>Helicobacter pullorum isolates in fresh chicken meat - phenotypic and genotypic features.</title>
        <authorList>
            <person name="Borges V."/>
            <person name="Santos A."/>
            <person name="Correia C.B."/>
            <person name="Saraiva M."/>
            <person name="Menard A."/>
            <person name="Vieira L."/>
            <person name="Sampaio D.A."/>
            <person name="Gomes J.P."/>
            <person name="Oleastro M."/>
        </authorList>
    </citation>
    <scope>NUCLEOTIDE SEQUENCE [LARGE SCALE GENOMIC DNA]</scope>
    <source>
        <strain evidence="8 9">229334/12</strain>
    </source>
</reference>
<keyword evidence="6 7" id="KW-0472">Membrane</keyword>
<dbReference type="GO" id="GO:0015385">
    <property type="term" value="F:sodium:proton antiporter activity"/>
    <property type="evidence" value="ECO:0007669"/>
    <property type="project" value="UniProtKB-UniRule"/>
</dbReference>
<dbReference type="PANTHER" id="PTHR30341">
    <property type="entry name" value="SODIUM ION/PROTON ANTIPORTER NHAA-RELATED"/>
    <property type="match status" value="1"/>
</dbReference>
<evidence type="ECO:0000256" key="3">
    <source>
        <dbReference type="ARBA" id="ARBA00022519"/>
    </source>
</evidence>
<dbReference type="GO" id="GO:0005886">
    <property type="term" value="C:plasma membrane"/>
    <property type="evidence" value="ECO:0007669"/>
    <property type="project" value="UniProtKB-SubCell"/>
</dbReference>
<feature type="transmembrane region" description="Helical" evidence="7">
    <location>
        <begin position="123"/>
        <end position="142"/>
    </location>
</feature>